<dbReference type="RefSeq" id="XP_029766324.1">
    <property type="nucleotide sequence ID" value="XM_029906715.1"/>
</dbReference>
<dbReference type="AlphaFoldDB" id="A0A074Y7G0"/>
<dbReference type="EMBL" id="KL584974">
    <property type="protein sequence ID" value="KEQ90137.1"/>
    <property type="molecule type" value="Genomic_DNA"/>
</dbReference>
<feature type="domain" description="C2H2-type" evidence="3">
    <location>
        <begin position="633"/>
        <end position="663"/>
    </location>
</feature>
<feature type="compositionally biased region" description="Basic and acidic residues" evidence="2">
    <location>
        <begin position="331"/>
        <end position="341"/>
    </location>
</feature>
<dbReference type="PROSITE" id="PS00028">
    <property type="entry name" value="ZINC_FINGER_C2H2_1"/>
    <property type="match status" value="1"/>
</dbReference>
<name>A0A074Y7G0_AURPU</name>
<feature type="domain" description="C2H2-type" evidence="3">
    <location>
        <begin position="710"/>
        <end position="746"/>
    </location>
</feature>
<feature type="compositionally biased region" description="Polar residues" evidence="2">
    <location>
        <begin position="163"/>
        <end position="172"/>
    </location>
</feature>
<feature type="compositionally biased region" description="Low complexity" evidence="2">
    <location>
        <begin position="153"/>
        <end position="162"/>
    </location>
</feature>
<dbReference type="STRING" id="1043002.A0A074Y7G0"/>
<feature type="compositionally biased region" description="Polar residues" evidence="2">
    <location>
        <begin position="313"/>
        <end position="330"/>
    </location>
</feature>
<feature type="compositionally biased region" description="Polar residues" evidence="2">
    <location>
        <begin position="703"/>
        <end position="725"/>
    </location>
</feature>
<dbReference type="Pfam" id="PF00096">
    <property type="entry name" value="zf-C2H2"/>
    <property type="match status" value="1"/>
</dbReference>
<dbReference type="OrthoDB" id="7295497at2759"/>
<evidence type="ECO:0000313" key="5">
    <source>
        <dbReference type="Proteomes" id="UP000030706"/>
    </source>
</evidence>
<keyword evidence="1" id="KW-0862">Zinc</keyword>
<dbReference type="SMART" id="SM00355">
    <property type="entry name" value="ZnF_C2H2"/>
    <property type="match status" value="3"/>
</dbReference>
<dbReference type="PANTHER" id="PTHR46179">
    <property type="entry name" value="ZINC FINGER PROTEIN"/>
    <property type="match status" value="1"/>
</dbReference>
<dbReference type="GeneID" id="40749021"/>
<dbReference type="PROSITE" id="PS50157">
    <property type="entry name" value="ZINC_FINGER_C2H2_2"/>
    <property type="match status" value="2"/>
</dbReference>
<dbReference type="PANTHER" id="PTHR46179:SF19">
    <property type="entry name" value="C2H2 FINGER DOMAIN TRANSCRIPTION FACTOR (EUROFUNG)-RELATED"/>
    <property type="match status" value="1"/>
</dbReference>
<evidence type="ECO:0000256" key="1">
    <source>
        <dbReference type="PROSITE-ProRule" id="PRU00042"/>
    </source>
</evidence>
<protein>
    <recommendedName>
        <fullName evidence="3">C2H2-type domain-containing protein</fullName>
    </recommendedName>
</protein>
<feature type="compositionally biased region" description="Polar residues" evidence="2">
    <location>
        <begin position="225"/>
        <end position="244"/>
    </location>
</feature>
<keyword evidence="1" id="KW-0479">Metal-binding</keyword>
<accession>A0A074Y7G0</accession>
<gene>
    <name evidence="4" type="ORF">M438DRAFT_351454</name>
</gene>
<keyword evidence="5" id="KW-1185">Reference proteome</keyword>
<evidence type="ECO:0000259" key="3">
    <source>
        <dbReference type="PROSITE" id="PS50157"/>
    </source>
</evidence>
<keyword evidence="1" id="KW-0863">Zinc-finger</keyword>
<evidence type="ECO:0000256" key="2">
    <source>
        <dbReference type="SAM" id="MobiDB-lite"/>
    </source>
</evidence>
<organism evidence="4 5">
    <name type="scientific">Aureobasidium pullulans EXF-150</name>
    <dbReference type="NCBI Taxonomy" id="1043002"/>
    <lineage>
        <taxon>Eukaryota</taxon>
        <taxon>Fungi</taxon>
        <taxon>Dikarya</taxon>
        <taxon>Ascomycota</taxon>
        <taxon>Pezizomycotina</taxon>
        <taxon>Dothideomycetes</taxon>
        <taxon>Dothideomycetidae</taxon>
        <taxon>Dothideales</taxon>
        <taxon>Saccotheciaceae</taxon>
        <taxon>Aureobasidium</taxon>
    </lineage>
</organism>
<dbReference type="InterPro" id="IPR051061">
    <property type="entry name" value="Zinc_finger_trans_reg"/>
</dbReference>
<dbReference type="Proteomes" id="UP000030706">
    <property type="component" value="Unassembled WGS sequence"/>
</dbReference>
<dbReference type="GO" id="GO:0008270">
    <property type="term" value="F:zinc ion binding"/>
    <property type="evidence" value="ECO:0007669"/>
    <property type="project" value="UniProtKB-KW"/>
</dbReference>
<evidence type="ECO:0000313" key="4">
    <source>
        <dbReference type="EMBL" id="KEQ90137.1"/>
    </source>
</evidence>
<proteinExistence type="predicted"/>
<feature type="region of interest" description="Disordered" evidence="2">
    <location>
        <begin position="214"/>
        <end position="244"/>
    </location>
</feature>
<feature type="region of interest" description="Disordered" evidence="2">
    <location>
        <begin position="555"/>
        <end position="631"/>
    </location>
</feature>
<feature type="compositionally biased region" description="Basic and acidic residues" evidence="2">
    <location>
        <begin position="471"/>
        <end position="497"/>
    </location>
</feature>
<feature type="region of interest" description="Disordered" evidence="2">
    <location>
        <begin position="430"/>
        <end position="499"/>
    </location>
</feature>
<feature type="region of interest" description="Disordered" evidence="2">
    <location>
        <begin position="701"/>
        <end position="725"/>
    </location>
</feature>
<dbReference type="GO" id="GO:0005634">
    <property type="term" value="C:nucleus"/>
    <property type="evidence" value="ECO:0007669"/>
    <property type="project" value="TreeGrafter"/>
</dbReference>
<dbReference type="Gene3D" id="3.30.160.60">
    <property type="entry name" value="Classic Zinc Finger"/>
    <property type="match status" value="1"/>
</dbReference>
<dbReference type="GO" id="GO:0006357">
    <property type="term" value="P:regulation of transcription by RNA polymerase II"/>
    <property type="evidence" value="ECO:0007669"/>
    <property type="project" value="TreeGrafter"/>
</dbReference>
<feature type="region of interest" description="Disordered" evidence="2">
    <location>
        <begin position="308"/>
        <end position="349"/>
    </location>
</feature>
<dbReference type="HOGENOM" id="CLU_013400_1_0_1"/>
<feature type="compositionally biased region" description="Polar residues" evidence="2">
    <location>
        <begin position="662"/>
        <end position="671"/>
    </location>
</feature>
<feature type="region of interest" description="Disordered" evidence="2">
    <location>
        <begin position="651"/>
        <end position="687"/>
    </location>
</feature>
<reference evidence="4 5" key="1">
    <citation type="journal article" date="2014" name="BMC Genomics">
        <title>Genome sequencing of four Aureobasidium pullulans varieties: biotechnological potential, stress tolerance, and description of new species.</title>
        <authorList>
            <person name="Gostin Ar C."/>
            <person name="Ohm R.A."/>
            <person name="Kogej T."/>
            <person name="Sonjak S."/>
            <person name="Turk M."/>
            <person name="Zajc J."/>
            <person name="Zalar P."/>
            <person name="Grube M."/>
            <person name="Sun H."/>
            <person name="Han J."/>
            <person name="Sharma A."/>
            <person name="Chiniquy J."/>
            <person name="Ngan C.Y."/>
            <person name="Lipzen A."/>
            <person name="Barry K."/>
            <person name="Grigoriev I.V."/>
            <person name="Gunde-Cimerman N."/>
        </authorList>
    </citation>
    <scope>NUCLEOTIDE SEQUENCE [LARGE SCALE GENOMIC DNA]</scope>
    <source>
        <strain evidence="4 5">EXF-150</strain>
    </source>
</reference>
<dbReference type="InterPro" id="IPR013087">
    <property type="entry name" value="Znf_C2H2_type"/>
</dbReference>
<sequence length="789" mass="87609">MQRARKKGMAAPVRRLLKPPVLALLPPSRAGDDASATDAVIDSHICACGWVERGLCKMQHSSGRCEECAELACSWLNQEVPENSFVELEHTTECRKQNMVVQENILLIDQNHEEKPGETTIISNFIDVIHRTLNEIMTYRTSFSCSGIRSSFNSSTPDSFSTKRTTPAINTPHQLTLDQSYQQQPSFTYSFDTKSLAQTNDWHMFPVQNQSTGLLRKGQGRGHQRNASESTVNSTGPSSPFMQSTNYPYIANAEQSPTTSYFSDNDQSYTVGYAPSKLSHTPAAHLAMQNMAIDHHNSTFNEEIPDFAHSSRHSVSSKGQDSPSTPQPRSSSDHDDDERPPLYKMPTNGEEVPDLELFERYLFMSSQPDYKANAPRVELNRTESAAFADELFNPNNSDSLQPPSVQTNHNMLSPHRNLIDERLRTANSIRSQSPVGDMSRERSPFRQNSPFAAPAPQNFKGPGPFLATAADSRRQQREEASAREWMSHQPKLRREATKTMSPKDALLDFNDSEGSDMPLFADTLPSGYNFASNMAAPPTNVAGFRASSSDQSNIASTNFNFLPPQQPQMPSNPYAPASYRPTDFGSDQTPDFPAHLTTMESSMSEGPGASSQGSMAAPSIPRPQHTTADTGSYSCPNDGCYQRFDSAVKLQKHRRDLHPARQSMSSTGTATSSPEEDDRRSSSPVLALGSLGSSMTAAALAERNSQQGPHKCTRTNPSTGKPCNSIFSRPYDLTRHEDTIHNRQKQKVRCQYCREEKTFSRADALTRHMRVVHPEIDFHGKRGRKGDHF</sequence>
<feature type="region of interest" description="Disordered" evidence="2">
    <location>
        <begin position="153"/>
        <end position="172"/>
    </location>
</feature>
<feature type="compositionally biased region" description="Polar residues" evidence="2">
    <location>
        <begin position="598"/>
        <end position="614"/>
    </location>
</feature>